<gene>
    <name evidence="1" type="ORF">BDN72DRAFT_134082</name>
</gene>
<accession>A0ACD3ALV1</accession>
<reference evidence="1 2" key="1">
    <citation type="journal article" date="2019" name="Nat. Ecol. Evol.">
        <title>Megaphylogeny resolves global patterns of mushroom evolution.</title>
        <authorList>
            <person name="Varga T."/>
            <person name="Krizsan K."/>
            <person name="Foldi C."/>
            <person name="Dima B."/>
            <person name="Sanchez-Garcia M."/>
            <person name="Sanchez-Ramirez S."/>
            <person name="Szollosi G.J."/>
            <person name="Szarkandi J.G."/>
            <person name="Papp V."/>
            <person name="Albert L."/>
            <person name="Andreopoulos W."/>
            <person name="Angelini C."/>
            <person name="Antonin V."/>
            <person name="Barry K.W."/>
            <person name="Bougher N.L."/>
            <person name="Buchanan P."/>
            <person name="Buyck B."/>
            <person name="Bense V."/>
            <person name="Catcheside P."/>
            <person name="Chovatia M."/>
            <person name="Cooper J."/>
            <person name="Damon W."/>
            <person name="Desjardin D."/>
            <person name="Finy P."/>
            <person name="Geml J."/>
            <person name="Haridas S."/>
            <person name="Hughes K."/>
            <person name="Justo A."/>
            <person name="Karasinski D."/>
            <person name="Kautmanova I."/>
            <person name="Kiss B."/>
            <person name="Kocsube S."/>
            <person name="Kotiranta H."/>
            <person name="LaButti K.M."/>
            <person name="Lechner B.E."/>
            <person name="Liimatainen K."/>
            <person name="Lipzen A."/>
            <person name="Lukacs Z."/>
            <person name="Mihaltcheva S."/>
            <person name="Morgado L.N."/>
            <person name="Niskanen T."/>
            <person name="Noordeloos M.E."/>
            <person name="Ohm R.A."/>
            <person name="Ortiz-Santana B."/>
            <person name="Ovrebo C."/>
            <person name="Racz N."/>
            <person name="Riley R."/>
            <person name="Savchenko A."/>
            <person name="Shiryaev A."/>
            <person name="Soop K."/>
            <person name="Spirin V."/>
            <person name="Szebenyi C."/>
            <person name="Tomsovsky M."/>
            <person name="Tulloss R.E."/>
            <person name="Uehling J."/>
            <person name="Grigoriev I.V."/>
            <person name="Vagvolgyi C."/>
            <person name="Papp T."/>
            <person name="Martin F.M."/>
            <person name="Miettinen O."/>
            <person name="Hibbett D.S."/>
            <person name="Nagy L.G."/>
        </authorList>
    </citation>
    <scope>NUCLEOTIDE SEQUENCE [LARGE SCALE GENOMIC DNA]</scope>
    <source>
        <strain evidence="1 2">NL-1719</strain>
    </source>
</reference>
<dbReference type="Proteomes" id="UP000308600">
    <property type="component" value="Unassembled WGS sequence"/>
</dbReference>
<proteinExistence type="predicted"/>
<evidence type="ECO:0000313" key="1">
    <source>
        <dbReference type="EMBL" id="TFK66688.1"/>
    </source>
</evidence>
<sequence length="310" mass="33898">MTSLTRTPLAAIHFNDDSGKHIRVYYQAPNGDIKESFYDDSLSGWHPRPENTVGHGKLNTGIAALVWGKGTQIGVYFLGDDGSIVERLYSAGTSGWTNGGMTGRYHAAPYSRLGALSIRNGQDIHIYYQDTNNKLREFIYRVPQGYLEGTDKLPVALAGTAIAAVANPNENGQFWVYFQATDLKLQEYWCNNNSWNQFALHNSNQVYPPQAAIAAVAWSNPAKTRLLSVDQNNKICTTAYDATGTWSPTQELAESTITLTDLALISAAGGSQSAAAQPALRLYYQNFGARISELSSQDGDNWSVSQSNIA</sequence>
<evidence type="ECO:0000313" key="2">
    <source>
        <dbReference type="Proteomes" id="UP000308600"/>
    </source>
</evidence>
<keyword evidence="2" id="KW-1185">Reference proteome</keyword>
<dbReference type="EMBL" id="ML208397">
    <property type="protein sequence ID" value="TFK66688.1"/>
    <property type="molecule type" value="Genomic_DNA"/>
</dbReference>
<name>A0ACD3ALV1_9AGAR</name>
<protein>
    <submittedName>
        <fullName evidence="1">Fucose-specific lectin</fullName>
    </submittedName>
</protein>
<organism evidence="1 2">
    <name type="scientific">Pluteus cervinus</name>
    <dbReference type="NCBI Taxonomy" id="181527"/>
    <lineage>
        <taxon>Eukaryota</taxon>
        <taxon>Fungi</taxon>
        <taxon>Dikarya</taxon>
        <taxon>Basidiomycota</taxon>
        <taxon>Agaricomycotina</taxon>
        <taxon>Agaricomycetes</taxon>
        <taxon>Agaricomycetidae</taxon>
        <taxon>Agaricales</taxon>
        <taxon>Pluteineae</taxon>
        <taxon>Pluteaceae</taxon>
        <taxon>Pluteus</taxon>
    </lineage>
</organism>